<evidence type="ECO:0000313" key="7">
    <source>
        <dbReference type="Proteomes" id="UP000606922"/>
    </source>
</evidence>
<dbReference type="EMBL" id="BMGB01000001">
    <property type="protein sequence ID" value="GGB06839.1"/>
    <property type="molecule type" value="Genomic_DNA"/>
</dbReference>
<dbReference type="GO" id="GO:0016301">
    <property type="term" value="F:kinase activity"/>
    <property type="evidence" value="ECO:0007669"/>
    <property type="project" value="UniProtKB-KW"/>
</dbReference>
<evidence type="ECO:0000259" key="5">
    <source>
        <dbReference type="Pfam" id="PF18085"/>
    </source>
</evidence>
<dbReference type="InterPro" id="IPR040999">
    <property type="entry name" value="Mak_N_cap"/>
</dbReference>
<organism evidence="6 7">
    <name type="scientific">Conyzicola nivalis</name>
    <dbReference type="NCBI Taxonomy" id="1477021"/>
    <lineage>
        <taxon>Bacteria</taxon>
        <taxon>Bacillati</taxon>
        <taxon>Actinomycetota</taxon>
        <taxon>Actinomycetes</taxon>
        <taxon>Micrococcales</taxon>
        <taxon>Microbacteriaceae</taxon>
        <taxon>Conyzicola</taxon>
    </lineage>
</organism>
<reference evidence="6" key="2">
    <citation type="submission" date="2020-09" db="EMBL/GenBank/DDBJ databases">
        <authorList>
            <person name="Sun Q."/>
            <person name="Zhou Y."/>
        </authorList>
    </citation>
    <scope>NUCLEOTIDE SEQUENCE</scope>
    <source>
        <strain evidence="6">CGMCC 1.12813</strain>
    </source>
</reference>
<evidence type="ECO:0000256" key="2">
    <source>
        <dbReference type="ARBA" id="ARBA00022741"/>
    </source>
</evidence>
<reference evidence="6" key="1">
    <citation type="journal article" date="2014" name="Int. J. Syst. Evol. Microbiol.">
        <title>Complete genome sequence of Corynebacterium casei LMG S-19264T (=DSM 44701T), isolated from a smear-ripened cheese.</title>
        <authorList>
            <consortium name="US DOE Joint Genome Institute (JGI-PGF)"/>
            <person name="Walter F."/>
            <person name="Albersmeier A."/>
            <person name="Kalinowski J."/>
            <person name="Ruckert C."/>
        </authorList>
    </citation>
    <scope>NUCLEOTIDE SEQUENCE</scope>
    <source>
        <strain evidence="6">CGMCC 1.12813</strain>
    </source>
</reference>
<proteinExistence type="predicted"/>
<dbReference type="GO" id="GO:0005524">
    <property type="term" value="F:ATP binding"/>
    <property type="evidence" value="ECO:0007669"/>
    <property type="project" value="UniProtKB-KW"/>
</dbReference>
<keyword evidence="1" id="KW-0808">Transferase</keyword>
<gene>
    <name evidence="6" type="ORF">GCM10010979_21720</name>
</gene>
<evidence type="ECO:0000256" key="4">
    <source>
        <dbReference type="ARBA" id="ARBA00022840"/>
    </source>
</evidence>
<accession>A0A916WKJ8</accession>
<keyword evidence="2" id="KW-0547">Nucleotide-binding</keyword>
<keyword evidence="7" id="KW-1185">Reference proteome</keyword>
<dbReference type="Proteomes" id="UP000606922">
    <property type="component" value="Unassembled WGS sequence"/>
</dbReference>
<dbReference type="RefSeq" id="WP_188510621.1">
    <property type="nucleotide sequence ID" value="NZ_BMGB01000001.1"/>
</dbReference>
<keyword evidence="3" id="KW-0418">Kinase</keyword>
<evidence type="ECO:0000256" key="3">
    <source>
        <dbReference type="ARBA" id="ARBA00022777"/>
    </source>
</evidence>
<name>A0A916WKJ8_9MICO</name>
<evidence type="ECO:0000256" key="1">
    <source>
        <dbReference type="ARBA" id="ARBA00022679"/>
    </source>
</evidence>
<evidence type="ECO:0000313" key="6">
    <source>
        <dbReference type="EMBL" id="GGB06839.1"/>
    </source>
</evidence>
<dbReference type="Pfam" id="PF18085">
    <property type="entry name" value="Mak_N_cap"/>
    <property type="match status" value="1"/>
</dbReference>
<comment type="caution">
    <text evidence="6">The sequence shown here is derived from an EMBL/GenBank/DDBJ whole genome shotgun (WGS) entry which is preliminary data.</text>
</comment>
<feature type="domain" description="Maltokinase N-terminal cap" evidence="5">
    <location>
        <begin position="20"/>
        <end position="103"/>
    </location>
</feature>
<dbReference type="AlphaFoldDB" id="A0A916WKJ8"/>
<keyword evidence="4" id="KW-0067">ATP-binding</keyword>
<protein>
    <recommendedName>
        <fullName evidence="5">Maltokinase N-terminal cap domain-containing protein</fullName>
    </recommendedName>
</protein>
<sequence length="188" mass="19738">MALLHQATLTPSKLELVRDWLPGQPWFLGAAGSELTPVAAYRFDDPDGEVGIETILAAGPDGAVMQVPVTYRGAPLEGAEQWLIGTMQHSVLGSRWVYDGLGDPVYLAAVTHAVRTGGHEAELKVEIDGEMVTREPTARVQGSGTGAGGRESVTVIRYPEPGAVGDGAVLTGTWGEHSAPVLLVTVES</sequence>
<dbReference type="NCBIfam" id="NF047744">
    <property type="entry name" value="CG0192_rel"/>
    <property type="match status" value="1"/>
</dbReference>